<sequence length="54" mass="6234">MALPNLKNDVVLGNGYEMWELAFNSEKGKVAWERGRTLDTLNAFKIVHLTYEHI</sequence>
<accession>A0A834SCK6</accession>
<gene>
    <name evidence="1" type="ORF">G2W53_044853</name>
</gene>
<dbReference type="Proteomes" id="UP000634136">
    <property type="component" value="Unassembled WGS sequence"/>
</dbReference>
<dbReference type="EMBL" id="JAAIUW010000248">
    <property type="protein sequence ID" value="KAF7800667.1"/>
    <property type="molecule type" value="Genomic_DNA"/>
</dbReference>
<reference evidence="1" key="1">
    <citation type="submission" date="2020-09" db="EMBL/GenBank/DDBJ databases">
        <title>Genome-Enabled Discovery of Anthraquinone Biosynthesis in Senna tora.</title>
        <authorList>
            <person name="Kang S.-H."/>
            <person name="Pandey R.P."/>
            <person name="Lee C.-M."/>
            <person name="Sim J.-S."/>
            <person name="Jeong J.-T."/>
            <person name="Choi B.-S."/>
            <person name="Jung M."/>
            <person name="Ginzburg D."/>
            <person name="Zhao K."/>
            <person name="Won S.Y."/>
            <person name="Oh T.-J."/>
            <person name="Yu Y."/>
            <person name="Kim N.-H."/>
            <person name="Lee O.R."/>
            <person name="Lee T.-H."/>
            <person name="Bashyal P."/>
            <person name="Kim T.-S."/>
            <person name="Lee W.-H."/>
            <person name="Kawkins C."/>
            <person name="Kim C.-K."/>
            <person name="Kim J.S."/>
            <person name="Ahn B.O."/>
            <person name="Rhee S.Y."/>
            <person name="Sohng J.K."/>
        </authorList>
    </citation>
    <scope>NUCLEOTIDE SEQUENCE</scope>
    <source>
        <tissue evidence="1">Leaf</tissue>
    </source>
</reference>
<proteinExistence type="predicted"/>
<protein>
    <submittedName>
        <fullName evidence="1">Uncharacterized protein</fullName>
    </submittedName>
</protein>
<dbReference type="AlphaFoldDB" id="A0A834SCK6"/>
<keyword evidence="2" id="KW-1185">Reference proteome</keyword>
<comment type="caution">
    <text evidence="1">The sequence shown here is derived from an EMBL/GenBank/DDBJ whole genome shotgun (WGS) entry which is preliminary data.</text>
</comment>
<organism evidence="1 2">
    <name type="scientific">Senna tora</name>
    <dbReference type="NCBI Taxonomy" id="362788"/>
    <lineage>
        <taxon>Eukaryota</taxon>
        <taxon>Viridiplantae</taxon>
        <taxon>Streptophyta</taxon>
        <taxon>Embryophyta</taxon>
        <taxon>Tracheophyta</taxon>
        <taxon>Spermatophyta</taxon>
        <taxon>Magnoliopsida</taxon>
        <taxon>eudicotyledons</taxon>
        <taxon>Gunneridae</taxon>
        <taxon>Pentapetalae</taxon>
        <taxon>rosids</taxon>
        <taxon>fabids</taxon>
        <taxon>Fabales</taxon>
        <taxon>Fabaceae</taxon>
        <taxon>Caesalpinioideae</taxon>
        <taxon>Cassia clade</taxon>
        <taxon>Senna</taxon>
    </lineage>
</organism>
<name>A0A834SCK6_9FABA</name>
<evidence type="ECO:0000313" key="1">
    <source>
        <dbReference type="EMBL" id="KAF7800667.1"/>
    </source>
</evidence>
<evidence type="ECO:0000313" key="2">
    <source>
        <dbReference type="Proteomes" id="UP000634136"/>
    </source>
</evidence>